<dbReference type="Gene3D" id="3.20.170.20">
    <property type="entry name" value="Protein of unknown function DUF952"/>
    <property type="match status" value="1"/>
</dbReference>
<dbReference type="PANTHER" id="PTHR34129">
    <property type="entry name" value="BLR1139 PROTEIN"/>
    <property type="match status" value="1"/>
</dbReference>
<dbReference type="Pfam" id="PF06108">
    <property type="entry name" value="DUF952"/>
    <property type="match status" value="1"/>
</dbReference>
<dbReference type="SUPFAM" id="SSF56399">
    <property type="entry name" value="ADP-ribosylation"/>
    <property type="match status" value="1"/>
</dbReference>
<dbReference type="Proteomes" id="UP000812966">
    <property type="component" value="Unassembled WGS sequence"/>
</dbReference>
<dbReference type="OrthoDB" id="3335358at2759"/>
<protein>
    <recommendedName>
        <fullName evidence="3">DUF952 domain-containing protein</fullName>
    </recommendedName>
</protein>
<comment type="caution">
    <text evidence="1">The sequence shown here is derived from an EMBL/GenBank/DDBJ whole genome shotgun (WGS) entry which is preliminary data.</text>
</comment>
<gene>
    <name evidence="1" type="ORF">FFLO_00887</name>
</gene>
<reference evidence="1" key="1">
    <citation type="submission" date="2020-04" db="EMBL/GenBank/DDBJ databases">
        <title>Analysis of mating type loci in Filobasidium floriforme.</title>
        <authorList>
            <person name="Nowrousian M."/>
        </authorList>
    </citation>
    <scope>NUCLEOTIDE SEQUENCE</scope>
    <source>
        <strain evidence="1">CBS 6242</strain>
    </source>
</reference>
<keyword evidence="2" id="KW-1185">Reference proteome</keyword>
<evidence type="ECO:0000313" key="1">
    <source>
        <dbReference type="EMBL" id="KAG7571214.1"/>
    </source>
</evidence>
<dbReference type="PANTHER" id="PTHR34129:SF1">
    <property type="entry name" value="DUF952 DOMAIN-CONTAINING PROTEIN"/>
    <property type="match status" value="1"/>
</dbReference>
<dbReference type="EMBL" id="JABELV010000010">
    <property type="protein sequence ID" value="KAG7571214.1"/>
    <property type="molecule type" value="Genomic_DNA"/>
</dbReference>
<dbReference type="InterPro" id="IPR009297">
    <property type="entry name" value="DUF952"/>
</dbReference>
<dbReference type="AlphaFoldDB" id="A0A8K0JRH4"/>
<evidence type="ECO:0008006" key="3">
    <source>
        <dbReference type="Google" id="ProtNLM"/>
    </source>
</evidence>
<proteinExistence type="predicted"/>
<sequence>MTSDPTKCTVLYKILTPDEHAGLPTSDWKGTSLDLKDGFVHLSTSSQVPLTLERFFNKDFFPGDDLVLGFIPRSSIDVDDKLKFDESAHGDRFGHVYGTIDPSKDFVKEIKIARESDGKFLLPELDF</sequence>
<name>A0A8K0JRH4_9TREE</name>
<organism evidence="1 2">
    <name type="scientific">Filobasidium floriforme</name>
    <dbReference type="NCBI Taxonomy" id="5210"/>
    <lineage>
        <taxon>Eukaryota</taxon>
        <taxon>Fungi</taxon>
        <taxon>Dikarya</taxon>
        <taxon>Basidiomycota</taxon>
        <taxon>Agaricomycotina</taxon>
        <taxon>Tremellomycetes</taxon>
        <taxon>Filobasidiales</taxon>
        <taxon>Filobasidiaceae</taxon>
        <taxon>Filobasidium</taxon>
    </lineage>
</organism>
<evidence type="ECO:0000313" key="2">
    <source>
        <dbReference type="Proteomes" id="UP000812966"/>
    </source>
</evidence>
<accession>A0A8K0JRH4</accession>